<accession>R0CVP5</accession>
<evidence type="ECO:0000313" key="1">
    <source>
        <dbReference type="EMBL" id="ENZ80586.1"/>
    </source>
</evidence>
<dbReference type="OrthoDB" id="6028447at2"/>
<comment type="caution">
    <text evidence="1">The sequence shown here is derived from an EMBL/GenBank/DDBJ whole genome shotgun (WGS) entry which is preliminary data.</text>
</comment>
<gene>
    <name evidence="1" type="ORF">OR37_03498</name>
</gene>
<protein>
    <submittedName>
        <fullName evidence="1">Uncharacterized protein</fullName>
    </submittedName>
</protein>
<dbReference type="STRING" id="1292034.OR37_03498"/>
<dbReference type="PATRIC" id="fig|1292034.3.peg.3472"/>
<reference evidence="1 2" key="1">
    <citation type="journal article" date="2013" name="Genome Announc.">
        <title>Draft Genome Sequence for Caulobacter sp. Strain OR37, a Bacterium Tolerant to Heavy Metals.</title>
        <authorList>
            <person name="Utturkar S.M."/>
            <person name="Bollmann A."/>
            <person name="Brzoska R.M."/>
            <person name="Klingeman D.M."/>
            <person name="Epstein S.E."/>
            <person name="Palumbo A.V."/>
            <person name="Brown S.D."/>
        </authorList>
    </citation>
    <scope>NUCLEOTIDE SEQUENCE [LARGE SCALE GENOMIC DNA]</scope>
    <source>
        <strain evidence="1 2">OR37</strain>
    </source>
</reference>
<sequence length="100" mass="10900" precursor="true">MLRRLPVLLSALAALCVGYVAVQSLVVLQRHYSWHEMDWNDDGRTTLAEFFASARIDRWTVVRGGSRCSQYYSTHALTAVKTVCPTGSVAAIAKDAANGG</sequence>
<name>R0CVP5_CAUVI</name>
<dbReference type="eggNOG" id="ENOG5033EM2">
    <property type="taxonomic scope" value="Bacteria"/>
</dbReference>
<keyword evidence="2" id="KW-1185">Reference proteome</keyword>
<dbReference type="EMBL" id="APMP01000029">
    <property type="protein sequence ID" value="ENZ80586.1"/>
    <property type="molecule type" value="Genomic_DNA"/>
</dbReference>
<dbReference type="Proteomes" id="UP000013063">
    <property type="component" value="Unassembled WGS sequence"/>
</dbReference>
<dbReference type="RefSeq" id="WP_004622805.1">
    <property type="nucleotide sequence ID" value="NZ_APMP01000029.1"/>
</dbReference>
<evidence type="ECO:0000313" key="2">
    <source>
        <dbReference type="Proteomes" id="UP000013063"/>
    </source>
</evidence>
<proteinExistence type="predicted"/>
<dbReference type="AlphaFoldDB" id="R0CVP5"/>
<organism evidence="1 2">
    <name type="scientific">Caulobacter vibrioides OR37</name>
    <dbReference type="NCBI Taxonomy" id="1292034"/>
    <lineage>
        <taxon>Bacteria</taxon>
        <taxon>Pseudomonadati</taxon>
        <taxon>Pseudomonadota</taxon>
        <taxon>Alphaproteobacteria</taxon>
        <taxon>Caulobacterales</taxon>
        <taxon>Caulobacteraceae</taxon>
        <taxon>Caulobacter</taxon>
    </lineage>
</organism>